<evidence type="ECO:0000256" key="3">
    <source>
        <dbReference type="ARBA" id="ARBA00022989"/>
    </source>
</evidence>
<feature type="transmembrane region" description="Helical" evidence="8">
    <location>
        <begin position="62"/>
        <end position="84"/>
    </location>
</feature>
<dbReference type="Proteomes" id="UP000663834">
    <property type="component" value="Unassembled WGS sequence"/>
</dbReference>
<dbReference type="SUPFAM" id="SSF81321">
    <property type="entry name" value="Family A G protein-coupled receptor-like"/>
    <property type="match status" value="1"/>
</dbReference>
<evidence type="ECO:0000313" key="11">
    <source>
        <dbReference type="Proteomes" id="UP000663834"/>
    </source>
</evidence>
<keyword evidence="6" id="KW-0675">Receptor</keyword>
<dbReference type="Pfam" id="PF00001">
    <property type="entry name" value="7tm_1"/>
    <property type="match status" value="1"/>
</dbReference>
<dbReference type="InterPro" id="IPR017452">
    <property type="entry name" value="GPCR_Rhodpsn_7TM"/>
</dbReference>
<feature type="transmembrane region" description="Helical" evidence="8">
    <location>
        <begin position="27"/>
        <end position="50"/>
    </location>
</feature>
<keyword evidence="7" id="KW-0807">Transducer</keyword>
<keyword evidence="4" id="KW-0297">G-protein coupled receptor</keyword>
<dbReference type="PROSITE" id="PS50262">
    <property type="entry name" value="G_PROTEIN_RECEP_F1_2"/>
    <property type="match status" value="1"/>
</dbReference>
<feature type="transmembrane region" description="Helical" evidence="8">
    <location>
        <begin position="146"/>
        <end position="163"/>
    </location>
</feature>
<reference evidence="10" key="1">
    <citation type="submission" date="2021-02" db="EMBL/GenBank/DDBJ databases">
        <authorList>
            <person name="Nowell W R."/>
        </authorList>
    </citation>
    <scope>NUCLEOTIDE SEQUENCE</scope>
</reference>
<dbReference type="GO" id="GO:0004930">
    <property type="term" value="F:G protein-coupled receptor activity"/>
    <property type="evidence" value="ECO:0007669"/>
    <property type="project" value="UniProtKB-KW"/>
</dbReference>
<evidence type="ECO:0000256" key="5">
    <source>
        <dbReference type="ARBA" id="ARBA00023136"/>
    </source>
</evidence>
<dbReference type="OrthoDB" id="10037052at2759"/>
<feature type="domain" description="G-protein coupled receptors family 1 profile" evidence="9">
    <location>
        <begin position="42"/>
        <end position="312"/>
    </location>
</feature>
<name>A0A815CF33_9BILA</name>
<dbReference type="InterPro" id="IPR000276">
    <property type="entry name" value="GPCR_Rhodpsn"/>
</dbReference>
<sequence>MDPLNSTMPSLADAVLIETINHATHQIVRYCSIFIFLFGSIGNILNVFVLSQLPFRLNPCAVLFLFSSAVNFIAILSGLLSRMLSGWGADLTATNRFFCKLRGFLVNITRVVAIWYILFATIDRWLLSSRRLQRRQMSSLKNAQRAMIITLILSTLIFSHVIYCQEPNLVNTPQKCYGKTQACQFLTDISFTTLTILPLLLILIFGLMTIRNIRESRARISHIITQLGGNIRATNANQQRRLAKQDHYLLIMLLIQILILFILFLPLSFQKIYVAITANEMPSGLNTAVNNLVYNISQMLSFLANGMPFYIYTLAGGHTFREALFKFLGIRHLGFFARR</sequence>
<dbReference type="PANTHER" id="PTHR24243">
    <property type="entry name" value="G-PROTEIN COUPLED RECEPTOR"/>
    <property type="match status" value="1"/>
</dbReference>
<keyword evidence="3 8" id="KW-1133">Transmembrane helix</keyword>
<evidence type="ECO:0000256" key="8">
    <source>
        <dbReference type="SAM" id="Phobius"/>
    </source>
</evidence>
<evidence type="ECO:0000313" key="10">
    <source>
        <dbReference type="EMBL" id="CAF1282775.1"/>
    </source>
</evidence>
<protein>
    <recommendedName>
        <fullName evidence="9">G-protein coupled receptors family 1 profile domain-containing protein</fullName>
    </recommendedName>
</protein>
<accession>A0A815CF33</accession>
<proteinExistence type="predicted"/>
<keyword evidence="2 8" id="KW-0812">Transmembrane</keyword>
<dbReference type="GO" id="GO:0005886">
    <property type="term" value="C:plasma membrane"/>
    <property type="evidence" value="ECO:0007669"/>
    <property type="project" value="TreeGrafter"/>
</dbReference>
<dbReference type="Gene3D" id="1.20.1070.10">
    <property type="entry name" value="Rhodopsin 7-helix transmembrane proteins"/>
    <property type="match status" value="1"/>
</dbReference>
<dbReference type="AlphaFoldDB" id="A0A815CF33"/>
<keyword evidence="5 8" id="KW-0472">Membrane</keyword>
<organism evidence="10 11">
    <name type="scientific">Rotaria magnacalcarata</name>
    <dbReference type="NCBI Taxonomy" id="392030"/>
    <lineage>
        <taxon>Eukaryota</taxon>
        <taxon>Metazoa</taxon>
        <taxon>Spiralia</taxon>
        <taxon>Gnathifera</taxon>
        <taxon>Rotifera</taxon>
        <taxon>Eurotatoria</taxon>
        <taxon>Bdelloidea</taxon>
        <taxon>Philodinida</taxon>
        <taxon>Philodinidae</taxon>
        <taxon>Rotaria</taxon>
    </lineage>
</organism>
<gene>
    <name evidence="10" type="ORF">KQP761_LOCUS3867</name>
</gene>
<evidence type="ECO:0000259" key="9">
    <source>
        <dbReference type="PROSITE" id="PS50262"/>
    </source>
</evidence>
<evidence type="ECO:0000256" key="7">
    <source>
        <dbReference type="ARBA" id="ARBA00023224"/>
    </source>
</evidence>
<feature type="transmembrane region" description="Helical" evidence="8">
    <location>
        <begin position="248"/>
        <end position="269"/>
    </location>
</feature>
<feature type="transmembrane region" description="Helical" evidence="8">
    <location>
        <begin position="104"/>
        <end position="126"/>
    </location>
</feature>
<evidence type="ECO:0000256" key="4">
    <source>
        <dbReference type="ARBA" id="ARBA00023040"/>
    </source>
</evidence>
<dbReference type="EMBL" id="CAJNOW010000564">
    <property type="protein sequence ID" value="CAF1282775.1"/>
    <property type="molecule type" value="Genomic_DNA"/>
</dbReference>
<evidence type="ECO:0000256" key="2">
    <source>
        <dbReference type="ARBA" id="ARBA00022692"/>
    </source>
</evidence>
<comment type="subcellular location">
    <subcellularLocation>
        <location evidence="1">Membrane</location>
        <topology evidence="1">Multi-pass membrane protein</topology>
    </subcellularLocation>
</comment>
<dbReference type="PANTHER" id="PTHR24243:SF230">
    <property type="entry name" value="G-PROTEIN COUPLED RECEPTORS FAMILY 1 PROFILE DOMAIN-CONTAINING PROTEIN"/>
    <property type="match status" value="1"/>
</dbReference>
<evidence type="ECO:0000256" key="6">
    <source>
        <dbReference type="ARBA" id="ARBA00023170"/>
    </source>
</evidence>
<comment type="caution">
    <text evidence="10">The sequence shown here is derived from an EMBL/GenBank/DDBJ whole genome shotgun (WGS) entry which is preliminary data.</text>
</comment>
<evidence type="ECO:0000256" key="1">
    <source>
        <dbReference type="ARBA" id="ARBA00004141"/>
    </source>
</evidence>
<feature type="transmembrane region" description="Helical" evidence="8">
    <location>
        <begin position="189"/>
        <end position="210"/>
    </location>
</feature>